<proteinExistence type="predicted"/>
<accession>A0A9D4CAN5</accession>
<name>A0A9D4CAN5_DREPO</name>
<protein>
    <submittedName>
        <fullName evidence="2">Uncharacterized protein</fullName>
    </submittedName>
</protein>
<gene>
    <name evidence="2" type="ORF">DPMN_063113</name>
</gene>
<comment type="caution">
    <text evidence="2">The sequence shown here is derived from an EMBL/GenBank/DDBJ whole genome shotgun (WGS) entry which is preliminary data.</text>
</comment>
<dbReference type="EMBL" id="JAIWYP010000013">
    <property type="protein sequence ID" value="KAH3720217.1"/>
    <property type="molecule type" value="Genomic_DNA"/>
</dbReference>
<evidence type="ECO:0000313" key="2">
    <source>
        <dbReference type="EMBL" id="KAH3720217.1"/>
    </source>
</evidence>
<keyword evidence="3" id="KW-1185">Reference proteome</keyword>
<evidence type="ECO:0000313" key="3">
    <source>
        <dbReference type="Proteomes" id="UP000828390"/>
    </source>
</evidence>
<evidence type="ECO:0000256" key="1">
    <source>
        <dbReference type="SAM" id="MobiDB-lite"/>
    </source>
</evidence>
<dbReference type="AlphaFoldDB" id="A0A9D4CAN5"/>
<sequence>MPELLNWKPIKATLRERRMETGHSGGVVPFRQNQESDEEQRLLARGNKGKRRMALVVRCSNVAFSGGE</sequence>
<dbReference type="Proteomes" id="UP000828390">
    <property type="component" value="Unassembled WGS sequence"/>
</dbReference>
<reference evidence="2" key="1">
    <citation type="journal article" date="2019" name="bioRxiv">
        <title>The Genome of the Zebra Mussel, Dreissena polymorpha: A Resource for Invasive Species Research.</title>
        <authorList>
            <person name="McCartney M.A."/>
            <person name="Auch B."/>
            <person name="Kono T."/>
            <person name="Mallez S."/>
            <person name="Zhang Y."/>
            <person name="Obille A."/>
            <person name="Becker A."/>
            <person name="Abrahante J.E."/>
            <person name="Garbe J."/>
            <person name="Badalamenti J.P."/>
            <person name="Herman A."/>
            <person name="Mangelson H."/>
            <person name="Liachko I."/>
            <person name="Sullivan S."/>
            <person name="Sone E.D."/>
            <person name="Koren S."/>
            <person name="Silverstein K.A.T."/>
            <person name="Beckman K.B."/>
            <person name="Gohl D.M."/>
        </authorList>
    </citation>
    <scope>NUCLEOTIDE SEQUENCE</scope>
    <source>
        <strain evidence="2">Duluth1</strain>
        <tissue evidence="2">Whole animal</tissue>
    </source>
</reference>
<feature type="region of interest" description="Disordered" evidence="1">
    <location>
        <begin position="19"/>
        <end position="39"/>
    </location>
</feature>
<organism evidence="2 3">
    <name type="scientific">Dreissena polymorpha</name>
    <name type="common">Zebra mussel</name>
    <name type="synonym">Mytilus polymorpha</name>
    <dbReference type="NCBI Taxonomy" id="45954"/>
    <lineage>
        <taxon>Eukaryota</taxon>
        <taxon>Metazoa</taxon>
        <taxon>Spiralia</taxon>
        <taxon>Lophotrochozoa</taxon>
        <taxon>Mollusca</taxon>
        <taxon>Bivalvia</taxon>
        <taxon>Autobranchia</taxon>
        <taxon>Heteroconchia</taxon>
        <taxon>Euheterodonta</taxon>
        <taxon>Imparidentia</taxon>
        <taxon>Neoheterodontei</taxon>
        <taxon>Myida</taxon>
        <taxon>Dreissenoidea</taxon>
        <taxon>Dreissenidae</taxon>
        <taxon>Dreissena</taxon>
    </lineage>
</organism>
<reference evidence="2" key="2">
    <citation type="submission" date="2020-11" db="EMBL/GenBank/DDBJ databases">
        <authorList>
            <person name="McCartney M.A."/>
            <person name="Auch B."/>
            <person name="Kono T."/>
            <person name="Mallez S."/>
            <person name="Becker A."/>
            <person name="Gohl D.M."/>
            <person name="Silverstein K.A.T."/>
            <person name="Koren S."/>
            <person name="Bechman K.B."/>
            <person name="Herman A."/>
            <person name="Abrahante J.E."/>
            <person name="Garbe J."/>
        </authorList>
    </citation>
    <scope>NUCLEOTIDE SEQUENCE</scope>
    <source>
        <strain evidence="2">Duluth1</strain>
        <tissue evidence="2">Whole animal</tissue>
    </source>
</reference>